<dbReference type="SUPFAM" id="SSF48726">
    <property type="entry name" value="Immunoglobulin"/>
    <property type="match status" value="1"/>
</dbReference>
<reference evidence="4 5" key="1">
    <citation type="journal article" date="2024" name="Genome Biol. Evol.">
        <title>Chromosome-level genome assembly of the viviparous eelpout Zoarces viviparus.</title>
        <authorList>
            <person name="Fuhrmann N."/>
            <person name="Brasseur M.V."/>
            <person name="Bakowski C.E."/>
            <person name="Podsiadlowski L."/>
            <person name="Prost S."/>
            <person name="Krehenwinkel H."/>
            <person name="Mayer C."/>
        </authorList>
    </citation>
    <scope>NUCLEOTIDE SEQUENCE [LARGE SCALE GENOMIC DNA]</scope>
    <source>
        <strain evidence="4">NO-MEL_2022_Ind0_liver</strain>
    </source>
</reference>
<dbReference type="InterPro" id="IPR039090">
    <property type="entry name" value="CD7"/>
</dbReference>
<sequence>MSAIYLTLTAVLCLSCTALSGPGSSGGVVWRDFGEAVTIQCRYHEEGQDSLNLQQGLSGKKSVLHNDGISGKTNTAEEFSGRLQLNGVFPNLDILIKNLTSEDTGTYWCTYMKFDRDSLLDKEVKGSGSVLLVVRAGTRCDEQQSDSNNLILVSVVICAATLLGITICFLIWIILKSKMCTAKKPRLVPNNDVYEEMRGGRK</sequence>
<feature type="chain" id="PRO_5043654292" description="Immunoglobulin domain-containing protein" evidence="2">
    <location>
        <begin position="19"/>
        <end position="202"/>
    </location>
</feature>
<dbReference type="InterPro" id="IPR013106">
    <property type="entry name" value="Ig_V-set"/>
</dbReference>
<comment type="caution">
    <text evidence="4">The sequence shown here is derived from an EMBL/GenBank/DDBJ whole genome shotgun (WGS) entry which is preliminary data.</text>
</comment>
<dbReference type="GO" id="GO:0002250">
    <property type="term" value="P:adaptive immune response"/>
    <property type="evidence" value="ECO:0007669"/>
    <property type="project" value="InterPro"/>
</dbReference>
<feature type="domain" description="Immunoglobulin" evidence="3">
    <location>
        <begin position="24"/>
        <end position="135"/>
    </location>
</feature>
<dbReference type="GO" id="GO:0038023">
    <property type="term" value="F:signaling receptor activity"/>
    <property type="evidence" value="ECO:0007669"/>
    <property type="project" value="InterPro"/>
</dbReference>
<dbReference type="PANTHER" id="PTHR15343">
    <property type="entry name" value="CD7"/>
    <property type="match status" value="1"/>
</dbReference>
<dbReference type="PANTHER" id="PTHR15343:SF0">
    <property type="entry name" value="T-CELL ANTIGEN CD7"/>
    <property type="match status" value="1"/>
</dbReference>
<dbReference type="SMART" id="SM00409">
    <property type="entry name" value="IG"/>
    <property type="match status" value="1"/>
</dbReference>
<dbReference type="InterPro" id="IPR036179">
    <property type="entry name" value="Ig-like_dom_sf"/>
</dbReference>
<dbReference type="EMBL" id="JBCEZU010000056">
    <property type="protein sequence ID" value="KAK9534983.1"/>
    <property type="molecule type" value="Genomic_DNA"/>
</dbReference>
<dbReference type="Pfam" id="PF07686">
    <property type="entry name" value="V-set"/>
    <property type="match status" value="1"/>
</dbReference>
<feature type="signal peptide" evidence="2">
    <location>
        <begin position="1"/>
        <end position="18"/>
    </location>
</feature>
<keyword evidence="1" id="KW-0472">Membrane</keyword>
<dbReference type="AlphaFoldDB" id="A0AAW1FK93"/>
<protein>
    <recommendedName>
        <fullName evidence="3">Immunoglobulin domain-containing protein</fullName>
    </recommendedName>
</protein>
<name>A0AAW1FK93_ZOAVI</name>
<keyword evidence="2" id="KW-0732">Signal</keyword>
<keyword evidence="1" id="KW-0812">Transmembrane</keyword>
<gene>
    <name evidence="4" type="ORF">VZT92_007392</name>
</gene>
<accession>A0AAW1FK93</accession>
<evidence type="ECO:0000313" key="4">
    <source>
        <dbReference type="EMBL" id="KAK9534983.1"/>
    </source>
</evidence>
<dbReference type="GO" id="GO:0016020">
    <property type="term" value="C:membrane"/>
    <property type="evidence" value="ECO:0007669"/>
    <property type="project" value="InterPro"/>
</dbReference>
<dbReference type="InterPro" id="IPR003599">
    <property type="entry name" value="Ig_sub"/>
</dbReference>
<dbReference type="InterPro" id="IPR013783">
    <property type="entry name" value="Ig-like_fold"/>
</dbReference>
<keyword evidence="1" id="KW-1133">Transmembrane helix</keyword>
<organism evidence="4 5">
    <name type="scientific">Zoarces viviparus</name>
    <name type="common">Viviparous eelpout</name>
    <name type="synonym">Blennius viviparus</name>
    <dbReference type="NCBI Taxonomy" id="48416"/>
    <lineage>
        <taxon>Eukaryota</taxon>
        <taxon>Metazoa</taxon>
        <taxon>Chordata</taxon>
        <taxon>Craniata</taxon>
        <taxon>Vertebrata</taxon>
        <taxon>Euteleostomi</taxon>
        <taxon>Actinopterygii</taxon>
        <taxon>Neopterygii</taxon>
        <taxon>Teleostei</taxon>
        <taxon>Neoteleostei</taxon>
        <taxon>Acanthomorphata</taxon>
        <taxon>Eupercaria</taxon>
        <taxon>Perciformes</taxon>
        <taxon>Cottioidei</taxon>
        <taxon>Zoarcales</taxon>
        <taxon>Zoarcidae</taxon>
        <taxon>Zoarcinae</taxon>
        <taxon>Zoarces</taxon>
    </lineage>
</organism>
<keyword evidence="5" id="KW-1185">Reference proteome</keyword>
<feature type="transmembrane region" description="Helical" evidence="1">
    <location>
        <begin position="150"/>
        <end position="175"/>
    </location>
</feature>
<evidence type="ECO:0000256" key="2">
    <source>
        <dbReference type="SAM" id="SignalP"/>
    </source>
</evidence>
<proteinExistence type="predicted"/>
<dbReference type="Proteomes" id="UP001488805">
    <property type="component" value="Unassembled WGS sequence"/>
</dbReference>
<evidence type="ECO:0000259" key="3">
    <source>
        <dbReference type="SMART" id="SM00409"/>
    </source>
</evidence>
<evidence type="ECO:0000313" key="5">
    <source>
        <dbReference type="Proteomes" id="UP001488805"/>
    </source>
</evidence>
<dbReference type="Gene3D" id="2.60.40.10">
    <property type="entry name" value="Immunoglobulins"/>
    <property type="match status" value="1"/>
</dbReference>
<evidence type="ECO:0000256" key="1">
    <source>
        <dbReference type="SAM" id="Phobius"/>
    </source>
</evidence>